<dbReference type="GO" id="GO:0003887">
    <property type="term" value="F:DNA-directed DNA polymerase activity"/>
    <property type="evidence" value="ECO:0007669"/>
    <property type="project" value="UniProtKB-KW"/>
</dbReference>
<comment type="catalytic activity">
    <reaction evidence="8">
        <text>DNA(n) + a 2'-deoxyribonucleoside 5'-triphosphate = DNA(n+1) + diphosphate</text>
        <dbReference type="Rhea" id="RHEA:22508"/>
        <dbReference type="Rhea" id="RHEA-COMP:17339"/>
        <dbReference type="Rhea" id="RHEA-COMP:17340"/>
        <dbReference type="ChEBI" id="CHEBI:33019"/>
        <dbReference type="ChEBI" id="CHEBI:61560"/>
        <dbReference type="ChEBI" id="CHEBI:173112"/>
        <dbReference type="EC" id="2.7.7.7"/>
    </reaction>
</comment>
<dbReference type="InterPro" id="IPR043502">
    <property type="entry name" value="DNA/RNA_pol_sf"/>
</dbReference>
<dbReference type="GO" id="GO:0006260">
    <property type="term" value="P:DNA replication"/>
    <property type="evidence" value="ECO:0007669"/>
    <property type="project" value="UniProtKB-KW"/>
</dbReference>
<dbReference type="SUPFAM" id="SSF56672">
    <property type="entry name" value="DNA/RNA polymerases"/>
    <property type="match status" value="1"/>
</dbReference>
<proteinExistence type="inferred from homology"/>
<dbReference type="Pfam" id="PF03175">
    <property type="entry name" value="DNA_pol_B_2"/>
    <property type="match status" value="1"/>
</dbReference>
<evidence type="ECO:0000256" key="4">
    <source>
        <dbReference type="ARBA" id="ARBA00022695"/>
    </source>
</evidence>
<evidence type="ECO:0000256" key="3">
    <source>
        <dbReference type="ARBA" id="ARBA00022679"/>
    </source>
</evidence>
<protein>
    <recommendedName>
        <fullName evidence="2">DNA-directed DNA polymerase</fullName>
        <ecNumber evidence="2">2.7.7.7</ecNumber>
    </recommendedName>
</protein>
<accession>A0A381XHH0</accession>
<evidence type="ECO:0000313" key="10">
    <source>
        <dbReference type="EMBL" id="SVA63733.1"/>
    </source>
</evidence>
<dbReference type="EMBL" id="UINC01015063">
    <property type="protein sequence ID" value="SVA63733.1"/>
    <property type="molecule type" value="Genomic_DNA"/>
</dbReference>
<evidence type="ECO:0000256" key="5">
    <source>
        <dbReference type="ARBA" id="ARBA00022705"/>
    </source>
</evidence>
<reference evidence="10" key="1">
    <citation type="submission" date="2018-05" db="EMBL/GenBank/DDBJ databases">
        <authorList>
            <person name="Lanie J.A."/>
            <person name="Ng W.-L."/>
            <person name="Kazmierczak K.M."/>
            <person name="Andrzejewski T.M."/>
            <person name="Davidsen T.M."/>
            <person name="Wayne K.J."/>
            <person name="Tettelin H."/>
            <person name="Glass J.I."/>
            <person name="Rusch D."/>
            <person name="Podicherti R."/>
            <person name="Tsui H.-C.T."/>
            <person name="Winkler M.E."/>
        </authorList>
    </citation>
    <scope>NUCLEOTIDE SEQUENCE</scope>
</reference>
<keyword evidence="5" id="KW-0235">DNA replication</keyword>
<dbReference type="InterPro" id="IPR004868">
    <property type="entry name" value="DNA-dir_DNA_pol_B_mt/vir"/>
</dbReference>
<evidence type="ECO:0000259" key="9">
    <source>
        <dbReference type="Pfam" id="PF03175"/>
    </source>
</evidence>
<evidence type="ECO:0000256" key="6">
    <source>
        <dbReference type="ARBA" id="ARBA00022932"/>
    </source>
</evidence>
<dbReference type="AlphaFoldDB" id="A0A381XHH0"/>
<evidence type="ECO:0000256" key="1">
    <source>
        <dbReference type="ARBA" id="ARBA00005755"/>
    </source>
</evidence>
<gene>
    <name evidence="10" type="ORF">METZ01_LOCUS116587</name>
</gene>
<evidence type="ECO:0000256" key="7">
    <source>
        <dbReference type="ARBA" id="ARBA00023125"/>
    </source>
</evidence>
<organism evidence="10">
    <name type="scientific">marine metagenome</name>
    <dbReference type="NCBI Taxonomy" id="408172"/>
    <lineage>
        <taxon>unclassified sequences</taxon>
        <taxon>metagenomes</taxon>
        <taxon>ecological metagenomes</taxon>
    </lineage>
</organism>
<keyword evidence="6" id="KW-0239">DNA-directed DNA polymerase</keyword>
<keyword evidence="7" id="KW-0238">DNA-binding</keyword>
<keyword evidence="3" id="KW-0808">Transferase</keyword>
<comment type="similarity">
    <text evidence="1">Belongs to the DNA polymerase type-B family.</text>
</comment>
<evidence type="ECO:0000256" key="2">
    <source>
        <dbReference type="ARBA" id="ARBA00012417"/>
    </source>
</evidence>
<keyword evidence="4" id="KW-0548">Nucleotidyltransferase</keyword>
<dbReference type="GO" id="GO:0000166">
    <property type="term" value="F:nucleotide binding"/>
    <property type="evidence" value="ECO:0007669"/>
    <property type="project" value="InterPro"/>
</dbReference>
<name>A0A381XHH0_9ZZZZ</name>
<feature type="domain" description="DNA-directed DNA polymerase family B mitochondria/virus" evidence="9">
    <location>
        <begin position="307"/>
        <end position="498"/>
    </location>
</feature>
<evidence type="ECO:0000256" key="8">
    <source>
        <dbReference type="ARBA" id="ARBA00049244"/>
    </source>
</evidence>
<dbReference type="GO" id="GO:0003677">
    <property type="term" value="F:DNA binding"/>
    <property type="evidence" value="ECO:0007669"/>
    <property type="project" value="UniProtKB-KW"/>
</dbReference>
<dbReference type="EC" id="2.7.7.7" evidence="2"/>
<sequence length="852" mass="98131">MDLHLEKKKSLKLKIPFSKRNLILPSVNLPLSDNVLTIGFDTEFKQISEEQNFVLSYQYYAEVGSPNTEVFKHYEGILFSDNERLNLTDFVHWVLFEGIKKVKLKVLPQKIYLVCHFSVVDVSLFADFNQFKNQIDNVRRTFVSSKNGLNLFLSAKETNADEKVNIFFRDTFVLAPLNFKSLKALGDLVDFKKLEMTQDEIENMDVIRKEDPNRFIDYALRDAVICVKYLNEIRAIYSELGLGRSSNDSNDVTDTPITLTSIGVDSLLKLWSEKGIDHQTVLGIYESKERFFNKRIGKWYYAKKVALHHKRNIGEQFAVETYHGGRSETYQFGPTATGQWIDYDLCGAYTTAMASIGVPLWDQMNYTDDLKVLTDLNNLSFICCNFKFPKTIRYPSLPVRTEFGLIFPYEGRSYCGGPELLLAKRLGAEIKIELGLYLPTDQSTKPYLAFVKDCRKRRSQYRKETLNNMFWKEIGNSTYGKTAQGLRKKNVFDTRSGESTTLPSSKITNPFLASYITSLVRGVVSELLNALPKAVEVCNVTTDGFLCTLPKSKVDSITKGPLSKYFGQCAKSVTGKATVLEIKHSVKQVLGWRTRGQLTIESDGEKPMVLARGGIKPPTTERTEANKWILDQFLKRTPQTKYTVNYIRSIRSIYGDEFDATNIVLNRRLSMEYDWKRKPIPESVEMRSAKRRKHVFFNTVAWNNVDEFIECRRLWEDYRNNDEVGVIKTIEQFNDWWACYQFAVQKINLNKPTKNTTDKIFVTTLSRCFAFGQFGFTTKPKVMKATDFVGVLKQFDLPIKVHQVYNANTNKVKPLEKLPQFPPKKKYLNALKHLKKIYPTIEVEDFIDQSLK</sequence>